<gene>
    <name evidence="13" type="ORF">PBRASI_LOCUS7002</name>
</gene>
<evidence type="ECO:0000256" key="10">
    <source>
        <dbReference type="SAM" id="Phobius"/>
    </source>
</evidence>
<keyword evidence="7 10" id="KW-1133">Transmembrane helix</keyword>
<dbReference type="InterPro" id="IPR003593">
    <property type="entry name" value="AAA+_ATPase"/>
</dbReference>
<feature type="transmembrane region" description="Helical" evidence="10">
    <location>
        <begin position="1093"/>
        <end position="1113"/>
    </location>
</feature>
<keyword evidence="6" id="KW-0067">ATP-binding</keyword>
<accession>A0A9N9G8H5</accession>
<feature type="transmembrane region" description="Helical" evidence="10">
    <location>
        <begin position="876"/>
        <end position="901"/>
    </location>
</feature>
<feature type="transmembrane region" description="Helical" evidence="10">
    <location>
        <begin position="175"/>
        <end position="202"/>
    </location>
</feature>
<evidence type="ECO:0000313" key="14">
    <source>
        <dbReference type="Proteomes" id="UP000789739"/>
    </source>
</evidence>
<organism evidence="13 14">
    <name type="scientific">Paraglomus brasilianum</name>
    <dbReference type="NCBI Taxonomy" id="144538"/>
    <lineage>
        <taxon>Eukaryota</taxon>
        <taxon>Fungi</taxon>
        <taxon>Fungi incertae sedis</taxon>
        <taxon>Mucoromycota</taxon>
        <taxon>Glomeromycotina</taxon>
        <taxon>Glomeromycetes</taxon>
        <taxon>Paraglomerales</taxon>
        <taxon>Paraglomeraceae</taxon>
        <taxon>Paraglomus</taxon>
    </lineage>
</organism>
<dbReference type="InterPro" id="IPR017871">
    <property type="entry name" value="ABC_transporter-like_CS"/>
</dbReference>
<dbReference type="OrthoDB" id="6500128at2759"/>
<evidence type="ECO:0000256" key="8">
    <source>
        <dbReference type="ARBA" id="ARBA00023136"/>
    </source>
</evidence>
<dbReference type="Proteomes" id="UP000789739">
    <property type="component" value="Unassembled WGS sequence"/>
</dbReference>
<evidence type="ECO:0000256" key="6">
    <source>
        <dbReference type="ARBA" id="ARBA00022840"/>
    </source>
</evidence>
<evidence type="ECO:0000256" key="4">
    <source>
        <dbReference type="ARBA" id="ARBA00022692"/>
    </source>
</evidence>
<dbReference type="GO" id="GO:0015421">
    <property type="term" value="F:ABC-type oligopeptide transporter activity"/>
    <property type="evidence" value="ECO:0007669"/>
    <property type="project" value="TreeGrafter"/>
</dbReference>
<dbReference type="GO" id="GO:0005743">
    <property type="term" value="C:mitochondrial inner membrane"/>
    <property type="evidence" value="ECO:0007669"/>
    <property type="project" value="TreeGrafter"/>
</dbReference>
<feature type="transmembrane region" description="Helical" evidence="10">
    <location>
        <begin position="327"/>
        <end position="345"/>
    </location>
</feature>
<dbReference type="InterPro" id="IPR003439">
    <property type="entry name" value="ABC_transporter-like_ATP-bd"/>
</dbReference>
<feature type="transmembrane region" description="Helical" evidence="10">
    <location>
        <begin position="831"/>
        <end position="856"/>
    </location>
</feature>
<dbReference type="CDD" id="cd18578">
    <property type="entry name" value="ABC_6TM_Pgp_ABCB1_D2_like"/>
    <property type="match status" value="1"/>
</dbReference>
<evidence type="ECO:0000256" key="1">
    <source>
        <dbReference type="ARBA" id="ARBA00004141"/>
    </source>
</evidence>
<feature type="domain" description="ABC transporter" evidence="11">
    <location>
        <begin position="1158"/>
        <end position="1394"/>
    </location>
</feature>
<feature type="transmembrane region" description="Helical" evidence="10">
    <location>
        <begin position="954"/>
        <end position="973"/>
    </location>
</feature>
<dbReference type="Pfam" id="PF00005">
    <property type="entry name" value="ABC_tran"/>
    <property type="match status" value="2"/>
</dbReference>
<dbReference type="PANTHER" id="PTHR43394:SF27">
    <property type="entry name" value="ATP-DEPENDENT TRANSLOCASE ABCB1-LIKE"/>
    <property type="match status" value="1"/>
</dbReference>
<dbReference type="SUPFAM" id="SSF90123">
    <property type="entry name" value="ABC transporter transmembrane region"/>
    <property type="match status" value="2"/>
</dbReference>
<dbReference type="InterPro" id="IPR039421">
    <property type="entry name" value="Type_1_exporter"/>
</dbReference>
<sequence>MSSRKEEIIEEYVEEVVEIVENKAEENAVEEKVAVEKAVEEKVVEEKVVEEKVVEEKVVEEKVVEEKAVEEKVAKEKVSANVPFPNVTIEEKVVEEKVVEEKATVEEKSDTSGETTVDQLPKTSILDAKQEIDYSLVDEPPAKLNGEEKKYVEKDDKSKVSFVSLYRFATSLDCLLIFMGTLGATANGTGLPLMTIVFSGILQSLTDFQMGATTGDQLYHEVRKNVILFTILGTAIFVLSYFQMTCWMIAGENITGRLRRKYFSAVLRQDIAYFDSTITTGDVTSRISADISIFQEGISEKVGLSIQFMVTFITGFIIGYIKGWRLALVITSVIPLLAIGAAALGKALQSSTTKGQDAYAEAGSVAEQAISGIKTIASFGGQNNAIERYTEKLDLAYNSGKRKAMISGVGMGTIFFIMFSSYGLAFWYGSKLVLRGEQTVGQVLNTFFALIIGAFSIGNAAPGFSAITTAMGAATTLYAVIDRVPPIDSSSPTGKRLVKSAVKGRIEFKNVNFHYATRPDVPVLKNFSLTVEPGQTVALVGSSGSGKSTVVSLLERFYDPVDGSVCLDGEDLKNINIQSLRTRIGLVSQEPVLFPTSIKKNIKWGGAPGEKKPTIEEITAACKKSNAHNFIEKLPMKYDTLVGETGALLSGGQKQRIAIARALIKDPTILLLDEATSALDADTERVVQQALDAVSAGRTTIVVAHRISTIKDADKIVVMYKGEVVEVGRHDELIAKQGRYYRLVKDQELRTHKKGETEVEEEDESESSTAGDTSVTIEEKPVRVGAIRRMSTKGSLFRTKTDEEIIAEEKEKKKSYKAPFRRIARLNRPELVYIILGTIGAMFQGAQMPLYAVIFTRVMKAFAQTDEQKFKHDTNFWAGMFIVLASVCLIGCTLQITFFSLSGEGLTRRLRRMAFVAIVRQEMAFFDEEKNGTGILTSKLAVDATEVQGLTGSLMGSIIQAITTVTFGLGLAFAYGWKLTLVVIAAMPIAGLASSLQLKTLAGFGARTRAAYEDSGQIVQQAVSNIRTIASLTREGTFTSSYTKALKEPHKTAIRGFALSAIGFAVSQGFLFFIWSLAFWYGTKLVVDHEYTVFDMMNVLFAVVFSAIGLGQISNFAPNTAKAKVAAISIFELIDRKSAIDPTDNEGKDRPAPVTGEAEIEKAHFRYPARPDVEVLRGLDMSALAGKTVALCGSSGSGKSTVVSLLLRFYDLDSGKVSVESVDIKDWSVEYLRSHMALVGQEPVLFDLTIGENIALAKPECTQDEIEASAKSANIHRFIEGLPDKYDTRVGEKGAQLSGGQKQRVAIARALIRNPKLLLLDEATSALDGEAEKVVQAALDNASQNRTTVTIAHRLSTIQNADLILVVKDGVVVERGKHLDLVREGGIYAKLVSKQSLSSKTKKS</sequence>
<dbReference type="InterPro" id="IPR011527">
    <property type="entry name" value="ABC1_TM_dom"/>
</dbReference>
<comment type="subcellular location">
    <subcellularLocation>
        <location evidence="1">Membrane</location>
        <topology evidence="1">Multi-pass membrane protein</topology>
    </subcellularLocation>
</comment>
<comment type="caution">
    <text evidence="13">The sequence shown here is derived from an EMBL/GenBank/DDBJ whole genome shotgun (WGS) entry which is preliminary data.</text>
</comment>
<dbReference type="Gene3D" id="1.20.1560.10">
    <property type="entry name" value="ABC transporter type 1, transmembrane domain"/>
    <property type="match status" value="1"/>
</dbReference>
<dbReference type="EMBL" id="CAJVPI010001009">
    <property type="protein sequence ID" value="CAG8588597.1"/>
    <property type="molecule type" value="Genomic_DNA"/>
</dbReference>
<feature type="transmembrane region" description="Helical" evidence="10">
    <location>
        <begin position="226"/>
        <end position="250"/>
    </location>
</feature>
<comment type="similarity">
    <text evidence="2">Belongs to the ABC transporter superfamily. ABCB family. Multidrug resistance exporter (TC 3.A.1.201) subfamily.</text>
</comment>
<dbReference type="PROSITE" id="PS50929">
    <property type="entry name" value="ABC_TM1F"/>
    <property type="match status" value="2"/>
</dbReference>
<evidence type="ECO:0000259" key="11">
    <source>
        <dbReference type="PROSITE" id="PS50893"/>
    </source>
</evidence>
<dbReference type="GO" id="GO:0090374">
    <property type="term" value="P:oligopeptide export from mitochondrion"/>
    <property type="evidence" value="ECO:0007669"/>
    <property type="project" value="TreeGrafter"/>
</dbReference>
<feature type="transmembrane region" description="Helical" evidence="10">
    <location>
        <begin position="302"/>
        <end position="321"/>
    </location>
</feature>
<dbReference type="FunFam" id="1.20.1560.10:FF:000102">
    <property type="entry name" value="ABC multidrug transporter Mdr1"/>
    <property type="match status" value="1"/>
</dbReference>
<keyword evidence="14" id="KW-1185">Reference proteome</keyword>
<dbReference type="SMART" id="SM00382">
    <property type="entry name" value="AAA"/>
    <property type="match status" value="2"/>
</dbReference>
<dbReference type="PROSITE" id="PS50893">
    <property type="entry name" value="ABC_TRANSPORTER_2"/>
    <property type="match status" value="2"/>
</dbReference>
<feature type="region of interest" description="Disordered" evidence="9">
    <location>
        <begin position="752"/>
        <end position="774"/>
    </location>
</feature>
<evidence type="ECO:0000313" key="13">
    <source>
        <dbReference type="EMBL" id="CAG8588597.1"/>
    </source>
</evidence>
<dbReference type="SUPFAM" id="SSF52540">
    <property type="entry name" value="P-loop containing nucleoside triphosphate hydrolases"/>
    <property type="match status" value="2"/>
</dbReference>
<feature type="domain" description="ABC transmembrane type-1" evidence="12">
    <location>
        <begin position="835"/>
        <end position="1122"/>
    </location>
</feature>
<dbReference type="PROSITE" id="PS00211">
    <property type="entry name" value="ABC_TRANSPORTER_1"/>
    <property type="match status" value="2"/>
</dbReference>
<feature type="domain" description="ABC transmembrane type-1" evidence="12">
    <location>
        <begin position="193"/>
        <end position="469"/>
    </location>
</feature>
<protein>
    <submittedName>
        <fullName evidence="13">11270_t:CDS:1</fullName>
    </submittedName>
</protein>
<dbReference type="InterPro" id="IPR027417">
    <property type="entry name" value="P-loop_NTPase"/>
</dbReference>
<feature type="transmembrane region" description="Helical" evidence="10">
    <location>
        <begin position="404"/>
        <end position="428"/>
    </location>
</feature>
<dbReference type="PANTHER" id="PTHR43394">
    <property type="entry name" value="ATP-DEPENDENT PERMEASE MDL1, MITOCHONDRIAL"/>
    <property type="match status" value="1"/>
</dbReference>
<dbReference type="CDD" id="cd18577">
    <property type="entry name" value="ABC_6TM_Pgp_ABCB1_D1_like"/>
    <property type="match status" value="1"/>
</dbReference>
<dbReference type="InterPro" id="IPR036640">
    <property type="entry name" value="ABC1_TM_sf"/>
</dbReference>
<keyword evidence="3" id="KW-0813">Transport</keyword>
<feature type="domain" description="ABC transporter" evidence="11">
    <location>
        <begin position="506"/>
        <end position="746"/>
    </location>
</feature>
<name>A0A9N9G8H5_9GLOM</name>
<dbReference type="FunFam" id="1.20.1560.10:FF:000009">
    <property type="entry name" value="ABC transporter B family member 1"/>
    <property type="match status" value="1"/>
</dbReference>
<evidence type="ECO:0000259" key="12">
    <source>
        <dbReference type="PROSITE" id="PS50929"/>
    </source>
</evidence>
<reference evidence="13" key="1">
    <citation type="submission" date="2021-06" db="EMBL/GenBank/DDBJ databases">
        <authorList>
            <person name="Kallberg Y."/>
            <person name="Tangrot J."/>
            <person name="Rosling A."/>
        </authorList>
    </citation>
    <scope>NUCLEOTIDE SEQUENCE</scope>
    <source>
        <strain evidence="13">BR232B</strain>
    </source>
</reference>
<dbReference type="Pfam" id="PF00664">
    <property type="entry name" value="ABC_membrane"/>
    <property type="match status" value="2"/>
</dbReference>
<keyword evidence="4 10" id="KW-0812">Transmembrane</keyword>
<dbReference type="Gene3D" id="3.40.50.300">
    <property type="entry name" value="P-loop containing nucleotide triphosphate hydrolases"/>
    <property type="match status" value="2"/>
</dbReference>
<dbReference type="FunFam" id="3.40.50.300:FF:000205">
    <property type="entry name" value="ABC transporter B family member 4"/>
    <property type="match status" value="2"/>
</dbReference>
<evidence type="ECO:0000256" key="7">
    <source>
        <dbReference type="ARBA" id="ARBA00022989"/>
    </source>
</evidence>
<proteinExistence type="inferred from homology"/>
<dbReference type="CDD" id="cd03249">
    <property type="entry name" value="ABC_MTABC3_MDL1_MDL2"/>
    <property type="match status" value="2"/>
</dbReference>
<keyword evidence="8 10" id="KW-0472">Membrane</keyword>
<feature type="transmembrane region" description="Helical" evidence="10">
    <location>
        <begin position="448"/>
        <end position="481"/>
    </location>
</feature>
<evidence type="ECO:0000256" key="2">
    <source>
        <dbReference type="ARBA" id="ARBA00007577"/>
    </source>
</evidence>
<evidence type="ECO:0000256" key="5">
    <source>
        <dbReference type="ARBA" id="ARBA00022741"/>
    </source>
</evidence>
<dbReference type="GO" id="GO:0016887">
    <property type="term" value="F:ATP hydrolysis activity"/>
    <property type="evidence" value="ECO:0007669"/>
    <property type="project" value="InterPro"/>
</dbReference>
<feature type="transmembrane region" description="Helical" evidence="10">
    <location>
        <begin position="979"/>
        <end position="998"/>
    </location>
</feature>
<evidence type="ECO:0000256" key="3">
    <source>
        <dbReference type="ARBA" id="ARBA00022448"/>
    </source>
</evidence>
<evidence type="ECO:0000256" key="9">
    <source>
        <dbReference type="SAM" id="MobiDB-lite"/>
    </source>
</evidence>
<dbReference type="GO" id="GO:0005524">
    <property type="term" value="F:ATP binding"/>
    <property type="evidence" value="ECO:0007669"/>
    <property type="project" value="UniProtKB-KW"/>
</dbReference>
<keyword evidence="5" id="KW-0547">Nucleotide-binding</keyword>
<feature type="transmembrane region" description="Helical" evidence="10">
    <location>
        <begin position="1057"/>
        <end position="1081"/>
    </location>
</feature>